<evidence type="ECO:0000313" key="5">
    <source>
        <dbReference type="Proteomes" id="UP000279089"/>
    </source>
</evidence>
<dbReference type="PANTHER" id="PTHR37299">
    <property type="entry name" value="TRANSCRIPTIONAL REGULATOR-RELATED"/>
    <property type="match status" value="1"/>
</dbReference>
<dbReference type="InterPro" id="IPR046947">
    <property type="entry name" value="LytR-like"/>
</dbReference>
<keyword evidence="1" id="KW-0597">Phosphoprotein</keyword>
<name>A0A3N4MS76_9BACT</name>
<dbReference type="RefSeq" id="WP_120519117.1">
    <property type="nucleotide sequence ID" value="NZ_QXZY01000016.1"/>
</dbReference>
<dbReference type="SUPFAM" id="SSF52172">
    <property type="entry name" value="CheY-like"/>
    <property type="match status" value="1"/>
</dbReference>
<organism evidence="4 5">
    <name type="scientific">Chitinophaga barathri</name>
    <dbReference type="NCBI Taxonomy" id="1647451"/>
    <lineage>
        <taxon>Bacteria</taxon>
        <taxon>Pseudomonadati</taxon>
        <taxon>Bacteroidota</taxon>
        <taxon>Chitinophagia</taxon>
        <taxon>Chitinophagales</taxon>
        <taxon>Chitinophagaceae</taxon>
        <taxon>Chitinophaga</taxon>
    </lineage>
</organism>
<evidence type="ECO:0000259" key="2">
    <source>
        <dbReference type="PROSITE" id="PS50110"/>
    </source>
</evidence>
<evidence type="ECO:0000256" key="1">
    <source>
        <dbReference type="PROSITE-ProRule" id="PRU00169"/>
    </source>
</evidence>
<keyword evidence="5" id="KW-1185">Reference proteome</keyword>
<feature type="modified residue" description="4-aspartylphosphate" evidence="1">
    <location>
        <position position="55"/>
    </location>
</feature>
<dbReference type="OrthoDB" id="1646880at2"/>
<dbReference type="InterPro" id="IPR011006">
    <property type="entry name" value="CheY-like_superfamily"/>
</dbReference>
<dbReference type="PROSITE" id="PS50110">
    <property type="entry name" value="RESPONSE_REGULATORY"/>
    <property type="match status" value="1"/>
</dbReference>
<dbReference type="EMBL" id="RMBX01000016">
    <property type="protein sequence ID" value="RPD38243.1"/>
    <property type="molecule type" value="Genomic_DNA"/>
</dbReference>
<dbReference type="SMART" id="SM00448">
    <property type="entry name" value="REC"/>
    <property type="match status" value="1"/>
</dbReference>
<dbReference type="Gene3D" id="2.40.50.1020">
    <property type="entry name" value="LytTr DNA-binding domain"/>
    <property type="match status" value="1"/>
</dbReference>
<comment type="caution">
    <text evidence="4">The sequence shown here is derived from an EMBL/GenBank/DDBJ whole genome shotgun (WGS) entry which is preliminary data.</text>
</comment>
<dbReference type="PANTHER" id="PTHR37299:SF1">
    <property type="entry name" value="STAGE 0 SPORULATION PROTEIN A HOMOLOG"/>
    <property type="match status" value="1"/>
</dbReference>
<feature type="domain" description="HTH LytTR-type" evidence="3">
    <location>
        <begin position="158"/>
        <end position="247"/>
    </location>
</feature>
<dbReference type="GO" id="GO:0000156">
    <property type="term" value="F:phosphorelay response regulator activity"/>
    <property type="evidence" value="ECO:0007669"/>
    <property type="project" value="InterPro"/>
</dbReference>
<feature type="domain" description="Response regulatory" evidence="2">
    <location>
        <begin position="3"/>
        <end position="116"/>
    </location>
</feature>
<dbReference type="GO" id="GO:0003677">
    <property type="term" value="F:DNA binding"/>
    <property type="evidence" value="ECO:0007669"/>
    <property type="project" value="UniProtKB-KW"/>
</dbReference>
<evidence type="ECO:0000313" key="4">
    <source>
        <dbReference type="EMBL" id="RPD38243.1"/>
    </source>
</evidence>
<evidence type="ECO:0000259" key="3">
    <source>
        <dbReference type="PROSITE" id="PS50930"/>
    </source>
</evidence>
<sequence length="247" mass="28159">MLKAVLIDDEPHNLLNLRRLLEQHCSEVTVAGEAHNADEGILQIGKHQPDIVFLDIQMPGKNGFDVLLALPDAQFEVVFVTAYDQYGIQAVKFSAMDYLLKPVNIDELKGAVSKALQRRAQKDRQLGHLLTVLKQGSLQQDHRIVLPSAKENRLVFVNDITRCESNNSYTTMYLRGGEKMLVSVPLFEYEEMLRPYGFVRCHQSHLVNRRHVRSILKDGGMDLLMEDGSRVPVSRDRKDKVRQELVN</sequence>
<gene>
    <name evidence="4" type="ORF">EG028_25435</name>
</gene>
<dbReference type="Pfam" id="PF04397">
    <property type="entry name" value="LytTR"/>
    <property type="match status" value="1"/>
</dbReference>
<keyword evidence="4" id="KW-0238">DNA-binding</keyword>
<protein>
    <submittedName>
        <fullName evidence="4">DNA-binding response regulator</fullName>
    </submittedName>
</protein>
<dbReference type="AlphaFoldDB" id="A0A3N4MS76"/>
<dbReference type="Gene3D" id="3.40.50.2300">
    <property type="match status" value="1"/>
</dbReference>
<reference evidence="5" key="1">
    <citation type="submission" date="2018-11" db="EMBL/GenBank/DDBJ databases">
        <title>Chitinophaga lutea sp.nov., isolate from arsenic contaminated soil.</title>
        <authorList>
            <person name="Zong Y."/>
        </authorList>
    </citation>
    <scope>NUCLEOTIDE SEQUENCE [LARGE SCALE GENOMIC DNA]</scope>
    <source>
        <strain evidence="5">YLT18</strain>
    </source>
</reference>
<accession>A0A3N4MS76</accession>
<dbReference type="SMART" id="SM00850">
    <property type="entry name" value="LytTR"/>
    <property type="match status" value="1"/>
</dbReference>
<dbReference type="InterPro" id="IPR007492">
    <property type="entry name" value="LytTR_DNA-bd_dom"/>
</dbReference>
<dbReference type="PROSITE" id="PS50930">
    <property type="entry name" value="HTH_LYTTR"/>
    <property type="match status" value="1"/>
</dbReference>
<dbReference type="Proteomes" id="UP000279089">
    <property type="component" value="Unassembled WGS sequence"/>
</dbReference>
<proteinExistence type="predicted"/>
<dbReference type="InterPro" id="IPR001789">
    <property type="entry name" value="Sig_transdc_resp-reg_receiver"/>
</dbReference>
<dbReference type="Pfam" id="PF00072">
    <property type="entry name" value="Response_reg"/>
    <property type="match status" value="1"/>
</dbReference>